<keyword evidence="9" id="KW-0693">Viral RNA replication</keyword>
<keyword evidence="4" id="KW-0548">Nucleotidyltransferase</keyword>
<dbReference type="SUPFAM" id="SSF52540">
    <property type="entry name" value="P-loop containing nucleoside triphosphate hydrolases"/>
    <property type="match status" value="1"/>
</dbReference>
<dbReference type="KEGG" id="vg:80538425"/>
<evidence type="ECO:0000256" key="2">
    <source>
        <dbReference type="ARBA" id="ARBA00022484"/>
    </source>
</evidence>
<dbReference type="InterPro" id="IPR005123">
    <property type="entry name" value="Oxoglu/Fe-dep_dioxygenase_dom"/>
</dbReference>
<dbReference type="GO" id="GO:0016817">
    <property type="term" value="F:hydrolase activity, acting on acid anhydrides"/>
    <property type="evidence" value="ECO:0007669"/>
    <property type="project" value="InterPro"/>
</dbReference>
<dbReference type="GO" id="GO:0003724">
    <property type="term" value="F:RNA helicase activity"/>
    <property type="evidence" value="ECO:0007669"/>
    <property type="project" value="UniProtKB-EC"/>
</dbReference>
<feature type="domain" description="OTU" evidence="12">
    <location>
        <begin position="896"/>
        <end position="1004"/>
    </location>
</feature>
<dbReference type="Pfam" id="PF05379">
    <property type="entry name" value="Peptidase_C23"/>
    <property type="match status" value="1"/>
</dbReference>
<evidence type="ECO:0000313" key="18">
    <source>
        <dbReference type="Proteomes" id="UP000829861"/>
    </source>
</evidence>
<accession>A0AAE6NSV8</accession>
<proteinExistence type="inferred from homology"/>
<keyword evidence="7" id="KW-0347">Helicase</keyword>
<reference evidence="17 18" key="1">
    <citation type="submission" date="2019-06" db="EMBL/GenBank/DDBJ databases">
        <title>Complete genome sequence of rose virus A, the first carlavirus identified in rose.</title>
        <authorList>
            <person name="Diaz-Lara A."/>
            <person name="Mollov D."/>
            <person name="Al Rwahnih M."/>
        </authorList>
    </citation>
    <scope>NUCLEOTIDE SEQUENCE [LARGE SCALE GENOMIC DNA]</scope>
    <source>
        <strain evidence="17">R11</strain>
    </source>
</reference>
<dbReference type="InterPro" id="IPR003323">
    <property type="entry name" value="OTU_dom"/>
</dbReference>
<dbReference type="GO" id="GO:0039694">
    <property type="term" value="P:viral RNA genome replication"/>
    <property type="evidence" value="ECO:0007669"/>
    <property type="project" value="InterPro"/>
</dbReference>
<evidence type="ECO:0000256" key="1">
    <source>
        <dbReference type="ARBA" id="ARBA00008513"/>
    </source>
</evidence>
<dbReference type="InterPro" id="IPR002588">
    <property type="entry name" value="Alphavirus-like_MT_dom"/>
</dbReference>
<dbReference type="Gene3D" id="3.40.50.300">
    <property type="entry name" value="P-loop containing nucleotide triphosphate hydrolases"/>
    <property type="match status" value="1"/>
</dbReference>
<feature type="domain" description="(+)RNA virus helicase C-terminal" evidence="15">
    <location>
        <begin position="1153"/>
        <end position="1474"/>
    </location>
</feature>
<evidence type="ECO:0000256" key="7">
    <source>
        <dbReference type="ARBA" id="ARBA00022806"/>
    </source>
</evidence>
<evidence type="ECO:0000259" key="11">
    <source>
        <dbReference type="PROSITE" id="PS50507"/>
    </source>
</evidence>
<dbReference type="Pfam" id="PF13532">
    <property type="entry name" value="2OG-FeII_Oxy_2"/>
    <property type="match status" value="1"/>
</dbReference>
<protein>
    <submittedName>
        <fullName evidence="17">Replicase</fullName>
    </submittedName>
</protein>
<comment type="similarity">
    <text evidence="1">Belongs to the potexviruses/carlaviruses RNA replication protein family.</text>
</comment>
<dbReference type="EMBL" id="MN053272">
    <property type="protein sequence ID" value="QEV82104.1"/>
    <property type="molecule type" value="Genomic_RNA"/>
</dbReference>
<dbReference type="InterPro" id="IPR001788">
    <property type="entry name" value="RNA-dep_RNA_pol_alsuvir"/>
</dbReference>
<dbReference type="InterPro" id="IPR008041">
    <property type="entry name" value="Peptidase_C23"/>
</dbReference>
<dbReference type="InterPro" id="IPR037151">
    <property type="entry name" value="AlkB-like_sf"/>
</dbReference>
<evidence type="ECO:0000313" key="17">
    <source>
        <dbReference type="EMBL" id="QEV82104.1"/>
    </source>
</evidence>
<dbReference type="GO" id="GO:0006351">
    <property type="term" value="P:DNA-templated transcription"/>
    <property type="evidence" value="ECO:0007669"/>
    <property type="project" value="InterPro"/>
</dbReference>
<evidence type="ECO:0000259" key="13">
    <source>
        <dbReference type="PROSITE" id="PS51471"/>
    </source>
</evidence>
<dbReference type="PROSITE" id="PS51492">
    <property type="entry name" value="PEPTIDASE_C23"/>
    <property type="match status" value="1"/>
</dbReference>
<dbReference type="GO" id="GO:0006396">
    <property type="term" value="P:RNA processing"/>
    <property type="evidence" value="ECO:0007669"/>
    <property type="project" value="InterPro"/>
</dbReference>
<dbReference type="GO" id="GO:0005524">
    <property type="term" value="F:ATP binding"/>
    <property type="evidence" value="ECO:0007669"/>
    <property type="project" value="UniProtKB-KW"/>
</dbReference>
<evidence type="ECO:0000256" key="4">
    <source>
        <dbReference type="ARBA" id="ARBA00022695"/>
    </source>
</evidence>
<dbReference type="Pfam" id="PF01660">
    <property type="entry name" value="Vmethyltransf"/>
    <property type="match status" value="1"/>
</dbReference>
<keyword evidence="3" id="KW-0808">Transferase</keyword>
<evidence type="ECO:0000256" key="5">
    <source>
        <dbReference type="ARBA" id="ARBA00022741"/>
    </source>
</evidence>
<dbReference type="CDD" id="cd23245">
    <property type="entry name" value="Betaflexiviridae_RdRp"/>
    <property type="match status" value="1"/>
</dbReference>
<dbReference type="GeneID" id="80538425"/>
<dbReference type="RefSeq" id="YP_010799966.1">
    <property type="nucleotide sequence ID" value="NC_076716.1"/>
</dbReference>
<dbReference type="Gene3D" id="2.60.120.590">
    <property type="entry name" value="Alpha-ketoglutarate-dependent dioxygenase AlkB-like"/>
    <property type="match status" value="1"/>
</dbReference>
<evidence type="ECO:0000256" key="3">
    <source>
        <dbReference type="ARBA" id="ARBA00022679"/>
    </source>
</evidence>
<sequence>MALTFRSKLSEAYSSFTSVEQSLISATAVNTYRKLETDNFELFNYALKPNAEEKLSNAGIYFSPHSGMPHSHPVCKTLENYFLYKVLPSYLNNSFYFIGIKNKKIEFLKKRQKNLGMIECINRYVTSKDKLRYGSEFVRSVTKDECITSSSDNHFDSATLRDLLPEVIKSEARYLFVHDEMHYWSKDDLITFLDAARPKTLLCTLVYPPELLVGATESLNKWCYTFDLCGKDLHFFPDGVRAEGYFQPLSGGYLLKTAKIRLPDGSIYCVDLLHSKFAHHLISITLGDAVTDKKRSFGNFEAISACKLGAVCKSASDVLPIGAEVVSKVFLYLRTLQKPDVQSAMAKLRQLVVQPTGFQTKFIKEFAQYVIDTRDSNSIILPECLKQLGAKFAKKLPNFISSRFSCVREISLDEFISGLEEFHFTVDTLEVDQDFRFNIIFKAFFGEDEGVSAIPDISDVFTGAVTQDWRNFGAYRLKSTDLLSGGKYAIEFDEPALFKKTLCYGLSLGMVSDCDGFSFEFAYGALKSRVENSPFGFCFYFIYSPKFQSKLKYRGELRERRILKVYANVHGLRAWFKVKPGRRGNVKFITNFSVRSHIDGPLKEVMVELLRVGRSLLCTHIDDLQTPLLIKERIQRDPLARTEAIHETFDFMDESADEEDFEAESLTPSIEIYLQQREESFIPEVSDLPPELIFCTCGIQFPEGRFTRRELVPLHFPDRLKNRSCAWYSEQGITYQYNGGKHYSLGWGEWCVEILNICGVASMGFNSVLVQKYDKEASIGFHSDDEGIFVKNCAILTINLVGICLFNIKGKGKEPCGGSFLFEQGAFFIMPPGFQETHRHSVDMCSEGRISLTFRKTISSFVPKALEDKDTEDGFTYEELFGVIITGVEADKMGSFRRVDVKADGNCFWSSVGHHMGLAGDELKKIVRKKAQRGFPEEVELLEQLEGHNFAERESVAFFCGLYSVSLDLHYPSLGLIINFSPGEAKLFFSIVLENLHYQALVPKNDCVVTAVSKALERKVEDIHRVLMRKENQEIGEELSGGVGLSPITINEVMQIFGIRASINWDGETVLLNENGSVDAAFCIEDDHMSYIGAKSLNGIKLTKESSCATYNMSALTVLNKSGTKVRYSVEPARAIRLAKSLYEGTTGSISSRLFNGAKDLSLNVPEDGFDRDVCCIMGTFGSGKSTLFKNFFGKNSGKHVTFVSPRRGLADDFISTLFADSKGKEGKPKRDARSRNWHVFTFEQFLKKAGNLQSGQVLILDEIQLYPPGYLDLTLCLIPENSKVFAVGDPCQSDYDSSKDRLIFSGVDSDVMKLLEGNKYSFNVRSKRFKNKVFKDRLPCELTMSETMIDQPYSMCDSFDEVDNLGPGYNSVFLVSSFEEKRIIEAHYGNKALCCTFGESTGRTFQFGTIVITGKAASVSERRWVTALSRFSTNLCFLNLLGVPFTQIPHVYDGRFLAKFLSGRAELSDLMLLLPGEPQLQGGFGSQIGRDFGVREEKLKGDPWLKGMVELLQEEDKEVAEIQKHLEPVINFKTHLPRCELESIRSAWVDRLMLKEARERWIKGVRSEQFPEEYSKNRGRILSNAAERYAAIYPRHRNNDTATFLMAVRKRLTFSNPSKEMAKLRDALPFGEAMLKLFLKHVPLRAQHNSTFMEKAKNDFFNKKVSKSGATIENHSGRSCRDWLIDSGLVFIKSQHCTKFEKRFCEAKAAQSIVCFQHEVLCRFAPYMRYIEMKLFEVLPKNFYVHSGKGLPELEHWVKLNDFSGICTESDYEAFDASQDEFVMAFELSLMRYLGLPSDLINDYTFIKTHLGSKLGNFAIMRFSGEASTFLFNTMANMLFTFMRYEISGKESICFAGDDMCASRRLRLSEEYSEFLEKLHLKAKVCFTDKPTFCGWNLSPIGIFKKPQLVLERMCIATEENNLANCIDNYAIEVSYAYCKGEEATMRMDEEELMNHYLCVRTVVKNKHLLKSDVKELFENSTI</sequence>
<dbReference type="GO" id="GO:0003723">
    <property type="term" value="F:RNA binding"/>
    <property type="evidence" value="ECO:0007669"/>
    <property type="project" value="InterPro"/>
</dbReference>
<feature type="domain" description="Peptidase C23" evidence="14">
    <location>
        <begin position="1003"/>
        <end position="1093"/>
    </location>
</feature>
<evidence type="ECO:0000259" key="14">
    <source>
        <dbReference type="PROSITE" id="PS51492"/>
    </source>
</evidence>
<dbReference type="CDD" id="cd22792">
    <property type="entry name" value="OTU_RDRP-like"/>
    <property type="match status" value="1"/>
</dbReference>
<dbReference type="GO" id="GO:0003968">
    <property type="term" value="F:RNA-directed RNA polymerase activity"/>
    <property type="evidence" value="ECO:0007669"/>
    <property type="project" value="UniProtKB-KW"/>
</dbReference>
<dbReference type="SUPFAM" id="SSF51197">
    <property type="entry name" value="Clavaminate synthase-like"/>
    <property type="match status" value="1"/>
</dbReference>
<dbReference type="InterPro" id="IPR027351">
    <property type="entry name" value="(+)RNA_virus_helicase_core_dom"/>
</dbReference>
<evidence type="ECO:0000259" key="16">
    <source>
        <dbReference type="PROSITE" id="PS51743"/>
    </source>
</evidence>
<evidence type="ECO:0000256" key="9">
    <source>
        <dbReference type="ARBA" id="ARBA00022953"/>
    </source>
</evidence>
<evidence type="ECO:0000259" key="12">
    <source>
        <dbReference type="PROSITE" id="PS50802"/>
    </source>
</evidence>
<comment type="catalytic activity">
    <reaction evidence="10">
        <text>ATP + H2O = ADP + phosphate + H(+)</text>
        <dbReference type="Rhea" id="RHEA:13065"/>
        <dbReference type="ChEBI" id="CHEBI:15377"/>
        <dbReference type="ChEBI" id="CHEBI:15378"/>
        <dbReference type="ChEBI" id="CHEBI:30616"/>
        <dbReference type="ChEBI" id="CHEBI:43474"/>
        <dbReference type="ChEBI" id="CHEBI:456216"/>
        <dbReference type="EC" id="3.6.4.13"/>
    </reaction>
</comment>
<dbReference type="PROSITE" id="PS50507">
    <property type="entry name" value="RDRP_SSRNA_POS"/>
    <property type="match status" value="1"/>
</dbReference>
<keyword evidence="8" id="KW-0067">ATP-binding</keyword>
<feature type="domain" description="Alphavirus-like MT" evidence="16">
    <location>
        <begin position="63"/>
        <end position="254"/>
    </location>
</feature>
<dbReference type="Pfam" id="PF01443">
    <property type="entry name" value="Viral_helicase1"/>
    <property type="match status" value="1"/>
</dbReference>
<dbReference type="PROSITE" id="PS51743">
    <property type="entry name" value="ALPHAVIRUS_MT"/>
    <property type="match status" value="1"/>
</dbReference>
<dbReference type="PROSITE" id="PS51657">
    <property type="entry name" value="PSRV_HELICASE"/>
    <property type="match status" value="1"/>
</dbReference>
<dbReference type="PROSITE" id="PS50802">
    <property type="entry name" value="OTU"/>
    <property type="match status" value="1"/>
</dbReference>
<keyword evidence="5" id="KW-0547">Nucleotide-binding</keyword>
<dbReference type="InterPro" id="IPR043502">
    <property type="entry name" value="DNA/RNA_pol_sf"/>
</dbReference>
<name>A0AAE6NSV8_9VIRU</name>
<feature type="domain" description="RdRp catalytic" evidence="11">
    <location>
        <begin position="1766"/>
        <end position="1873"/>
    </location>
</feature>
<evidence type="ECO:0000259" key="15">
    <source>
        <dbReference type="PROSITE" id="PS51657"/>
    </source>
</evidence>
<organism evidence="17 18">
    <name type="scientific">Rose virus A</name>
    <dbReference type="NCBI Taxonomy" id="2650000"/>
    <lineage>
        <taxon>Viruses</taxon>
        <taxon>Riboviria</taxon>
        <taxon>Orthornavirae</taxon>
        <taxon>Kitrinoviricota</taxon>
        <taxon>Alsuviricetes</taxon>
        <taxon>Tymovirales</taxon>
        <taxon>Betaflexiviridae</taxon>
        <taxon>Quinvirinae</taxon>
        <taxon>Carlavirus</taxon>
        <taxon>Carlavirus alpharosae</taxon>
        <taxon>Carlavirus RoVA</taxon>
    </lineage>
</organism>
<dbReference type="InterPro" id="IPR027450">
    <property type="entry name" value="AlkB-like"/>
</dbReference>
<dbReference type="InterPro" id="IPR027417">
    <property type="entry name" value="P-loop_NTPase"/>
</dbReference>
<keyword evidence="6" id="KW-0378">Hydrolase</keyword>
<dbReference type="GO" id="GO:0008174">
    <property type="term" value="F:mRNA methyltransferase activity"/>
    <property type="evidence" value="ECO:0007669"/>
    <property type="project" value="UniProtKB-UniRule"/>
</dbReference>
<evidence type="ECO:0000256" key="10">
    <source>
        <dbReference type="ARBA" id="ARBA00047984"/>
    </source>
</evidence>
<evidence type="ECO:0000256" key="8">
    <source>
        <dbReference type="ARBA" id="ARBA00022840"/>
    </source>
</evidence>
<dbReference type="Proteomes" id="UP000829861">
    <property type="component" value="Segment"/>
</dbReference>
<dbReference type="PROSITE" id="PS51471">
    <property type="entry name" value="FE2OG_OXY"/>
    <property type="match status" value="1"/>
</dbReference>
<keyword evidence="2" id="KW-0696">RNA-directed RNA polymerase</keyword>
<dbReference type="SUPFAM" id="SSF56672">
    <property type="entry name" value="DNA/RNA polymerases"/>
    <property type="match status" value="1"/>
</dbReference>
<dbReference type="InterPro" id="IPR007094">
    <property type="entry name" value="RNA-dir_pol_PSvirus"/>
</dbReference>
<evidence type="ECO:0000256" key="6">
    <source>
        <dbReference type="ARBA" id="ARBA00022801"/>
    </source>
</evidence>
<feature type="domain" description="Fe2OG dioxygenase" evidence="13">
    <location>
        <begin position="764"/>
        <end position="858"/>
    </location>
</feature>
<dbReference type="GO" id="GO:0016556">
    <property type="term" value="P:mRNA modification"/>
    <property type="evidence" value="ECO:0007669"/>
    <property type="project" value="InterPro"/>
</dbReference>
<dbReference type="Pfam" id="PF00978">
    <property type="entry name" value="RdRP_2"/>
    <property type="match status" value="1"/>
</dbReference>
<keyword evidence="18" id="KW-1185">Reference proteome</keyword>